<reference evidence="2" key="1">
    <citation type="journal article" date="2023" name="Nat. Plants">
        <title>Single-cell RNA sequencing provides a high-resolution roadmap for understanding the multicellular compartmentation of specialized metabolism.</title>
        <authorList>
            <person name="Sun S."/>
            <person name="Shen X."/>
            <person name="Li Y."/>
            <person name="Li Y."/>
            <person name="Wang S."/>
            <person name="Li R."/>
            <person name="Zhang H."/>
            <person name="Shen G."/>
            <person name="Guo B."/>
            <person name="Wei J."/>
            <person name="Xu J."/>
            <person name="St-Pierre B."/>
            <person name="Chen S."/>
            <person name="Sun C."/>
        </authorList>
    </citation>
    <scope>NUCLEOTIDE SEQUENCE [LARGE SCALE GENOMIC DNA]</scope>
</reference>
<keyword evidence="2" id="KW-1185">Reference proteome</keyword>
<gene>
    <name evidence="1" type="ORF">M9H77_02856</name>
</gene>
<protein>
    <submittedName>
        <fullName evidence="1">Uncharacterized protein</fullName>
    </submittedName>
</protein>
<evidence type="ECO:0000313" key="2">
    <source>
        <dbReference type="Proteomes" id="UP001060085"/>
    </source>
</evidence>
<dbReference type="EMBL" id="CM044701">
    <property type="protein sequence ID" value="KAI5681628.1"/>
    <property type="molecule type" value="Genomic_DNA"/>
</dbReference>
<name>A0ACC0CA29_CATRO</name>
<comment type="caution">
    <text evidence="1">The sequence shown here is derived from an EMBL/GenBank/DDBJ whole genome shotgun (WGS) entry which is preliminary data.</text>
</comment>
<proteinExistence type="predicted"/>
<organism evidence="1 2">
    <name type="scientific">Catharanthus roseus</name>
    <name type="common">Madagascar periwinkle</name>
    <name type="synonym">Vinca rosea</name>
    <dbReference type="NCBI Taxonomy" id="4058"/>
    <lineage>
        <taxon>Eukaryota</taxon>
        <taxon>Viridiplantae</taxon>
        <taxon>Streptophyta</taxon>
        <taxon>Embryophyta</taxon>
        <taxon>Tracheophyta</taxon>
        <taxon>Spermatophyta</taxon>
        <taxon>Magnoliopsida</taxon>
        <taxon>eudicotyledons</taxon>
        <taxon>Gunneridae</taxon>
        <taxon>Pentapetalae</taxon>
        <taxon>asterids</taxon>
        <taxon>lamiids</taxon>
        <taxon>Gentianales</taxon>
        <taxon>Apocynaceae</taxon>
        <taxon>Rauvolfioideae</taxon>
        <taxon>Vinceae</taxon>
        <taxon>Catharanthinae</taxon>
        <taxon>Catharanthus</taxon>
    </lineage>
</organism>
<accession>A0ACC0CA29</accession>
<sequence length="218" mass="23827">MSLVDYASSSDEEEAEPKSQELQPQQRNAVTVEEAETLDSSRLQNSNSNQRFSSTVNRKGDGISQQAEPPAFKLPDASLLLSSSAVPSHLAHASDHSSRVAAAMSESESRKRDLNGTSSSSHPRSKVPRGNLRHTKSIPDTGGGNLIPPQLTGRSNIVTEDLSKLFTMHTLYETNVVIMSKYQLRGFQRKQAGSLTDPCTSKMRLPTEIFFLAGKLQI</sequence>
<evidence type="ECO:0000313" key="1">
    <source>
        <dbReference type="EMBL" id="KAI5681628.1"/>
    </source>
</evidence>
<dbReference type="Proteomes" id="UP001060085">
    <property type="component" value="Linkage Group LG01"/>
</dbReference>